<sequence length="125" mass="14155">MKYTCSIHVTSSFAVKYFKARGFRGLWGELLKTTETSETLYAPKISENPNTSEMLQFSKTAKNLQILEGPSETLRDPVDLEIAVKAISPLEISSGSYTSEIIETHEQSGAQYFHEYVKKKKTELR</sequence>
<evidence type="ECO:0000313" key="1">
    <source>
        <dbReference type="EMBL" id="KAK1137862.1"/>
    </source>
</evidence>
<proteinExistence type="predicted"/>
<gene>
    <name evidence="1" type="ORF">K0M31_002356</name>
</gene>
<organism evidence="1 2">
    <name type="scientific">Melipona bicolor</name>
    <dbReference type="NCBI Taxonomy" id="60889"/>
    <lineage>
        <taxon>Eukaryota</taxon>
        <taxon>Metazoa</taxon>
        <taxon>Ecdysozoa</taxon>
        <taxon>Arthropoda</taxon>
        <taxon>Hexapoda</taxon>
        <taxon>Insecta</taxon>
        <taxon>Pterygota</taxon>
        <taxon>Neoptera</taxon>
        <taxon>Endopterygota</taxon>
        <taxon>Hymenoptera</taxon>
        <taxon>Apocrita</taxon>
        <taxon>Aculeata</taxon>
        <taxon>Apoidea</taxon>
        <taxon>Anthophila</taxon>
        <taxon>Apidae</taxon>
        <taxon>Melipona</taxon>
    </lineage>
</organism>
<evidence type="ECO:0000313" key="2">
    <source>
        <dbReference type="Proteomes" id="UP001177670"/>
    </source>
</evidence>
<dbReference type="AlphaFoldDB" id="A0AA40GHJ1"/>
<accession>A0AA40GHJ1</accession>
<dbReference type="Proteomes" id="UP001177670">
    <property type="component" value="Unassembled WGS sequence"/>
</dbReference>
<protein>
    <submittedName>
        <fullName evidence="1">Uncharacterized protein</fullName>
    </submittedName>
</protein>
<name>A0AA40GHJ1_9HYME</name>
<keyword evidence="2" id="KW-1185">Reference proteome</keyword>
<dbReference type="EMBL" id="JAHYIQ010000001">
    <property type="protein sequence ID" value="KAK1137862.1"/>
    <property type="molecule type" value="Genomic_DNA"/>
</dbReference>
<comment type="caution">
    <text evidence="1">The sequence shown here is derived from an EMBL/GenBank/DDBJ whole genome shotgun (WGS) entry which is preliminary data.</text>
</comment>
<reference evidence="1" key="1">
    <citation type="submission" date="2021-10" db="EMBL/GenBank/DDBJ databases">
        <title>Melipona bicolor Genome sequencing and assembly.</title>
        <authorList>
            <person name="Araujo N.S."/>
            <person name="Arias M.C."/>
        </authorList>
    </citation>
    <scope>NUCLEOTIDE SEQUENCE</scope>
    <source>
        <strain evidence="1">USP_2M_L1-L4_2017</strain>
        <tissue evidence="1">Whole body</tissue>
    </source>
</reference>